<organism evidence="1 2">
    <name type="scientific">Rhodopila globiformis</name>
    <name type="common">Rhodopseudomonas globiformis</name>
    <dbReference type="NCBI Taxonomy" id="1071"/>
    <lineage>
        <taxon>Bacteria</taxon>
        <taxon>Pseudomonadati</taxon>
        <taxon>Pseudomonadota</taxon>
        <taxon>Alphaproteobacteria</taxon>
        <taxon>Acetobacterales</taxon>
        <taxon>Acetobacteraceae</taxon>
        <taxon>Rhodopila</taxon>
    </lineage>
</organism>
<dbReference type="AlphaFoldDB" id="A0A2S6NMG3"/>
<accession>A0A2S6NMG3</accession>
<reference evidence="1 2" key="1">
    <citation type="journal article" date="2018" name="Arch. Microbiol.">
        <title>New insights into the metabolic potential of the phototrophic purple bacterium Rhodopila globiformis DSM 161(T) from its draft genome sequence and evidence for a vanadium-dependent nitrogenase.</title>
        <authorList>
            <person name="Imhoff J.F."/>
            <person name="Rahn T."/>
            <person name="Kunzel S."/>
            <person name="Neulinger S.C."/>
        </authorList>
    </citation>
    <scope>NUCLEOTIDE SEQUENCE [LARGE SCALE GENOMIC DNA]</scope>
    <source>
        <strain evidence="1 2">DSM 161</strain>
    </source>
</reference>
<keyword evidence="2" id="KW-1185">Reference proteome</keyword>
<proteinExistence type="predicted"/>
<comment type="caution">
    <text evidence="1">The sequence shown here is derived from an EMBL/GenBank/DDBJ whole genome shotgun (WGS) entry which is preliminary data.</text>
</comment>
<dbReference type="OrthoDB" id="7280567at2"/>
<dbReference type="RefSeq" id="WP_104517475.1">
    <property type="nucleotide sequence ID" value="NZ_NHRY01000049.1"/>
</dbReference>
<gene>
    <name evidence="1" type="ORF">CCS01_03595</name>
</gene>
<name>A0A2S6NMG3_RHOGL</name>
<evidence type="ECO:0000313" key="2">
    <source>
        <dbReference type="Proteomes" id="UP000239724"/>
    </source>
</evidence>
<dbReference type="Proteomes" id="UP000239724">
    <property type="component" value="Unassembled WGS sequence"/>
</dbReference>
<sequence>MIFLFVVLVDPWGMLPLSPPFDRVPVTGNQRFSYPMLARSPQFDSAILGTSTSRLLRPAALDPVFGARFVNLAMNAATPFEISSLFTVFRRAHKQPKVVLLGLDFPWCATGDSYQKLTEREFPAWMYGRDRWRGYGEMFNLFTVQEAGKQFGVLTGLKRPDMGRDGYTRFVPPDSQYDPARALAHLRADGVVVPLGERTGPPETWRFPALEVLRDDLSRLPAETHRILFFTPYNHRLLAPPGSAAAVVWNECKRRVAGMARDLPHTEVVDFMLPSPITNNDGNYWDGLHYRVAVADRLARDLEAAARGETSADYRLLSGPSGP</sequence>
<dbReference type="EMBL" id="NHRY01000049">
    <property type="protein sequence ID" value="PPQ37296.1"/>
    <property type="molecule type" value="Genomic_DNA"/>
</dbReference>
<protein>
    <submittedName>
        <fullName evidence="1">Uncharacterized protein</fullName>
    </submittedName>
</protein>
<evidence type="ECO:0000313" key="1">
    <source>
        <dbReference type="EMBL" id="PPQ37296.1"/>
    </source>
</evidence>